<name>V4SGF1_CITCL</name>
<evidence type="ECO:0000256" key="1">
    <source>
        <dbReference type="SAM" id="MobiDB-lite"/>
    </source>
</evidence>
<dbReference type="EMBL" id="KI536925">
    <property type="protein sequence ID" value="ESR39642.1"/>
    <property type="molecule type" value="Genomic_DNA"/>
</dbReference>
<dbReference type="Proteomes" id="UP000030687">
    <property type="component" value="Unassembled WGS sequence"/>
</dbReference>
<protein>
    <submittedName>
        <fullName evidence="2">Uncharacterized protein</fullName>
    </submittedName>
</protein>
<dbReference type="AlphaFoldDB" id="V4SGF1"/>
<feature type="compositionally biased region" description="Polar residues" evidence="1">
    <location>
        <begin position="14"/>
        <end position="34"/>
    </location>
</feature>
<feature type="region of interest" description="Disordered" evidence="1">
    <location>
        <begin position="1"/>
        <end position="56"/>
    </location>
</feature>
<accession>V4SGF1</accession>
<feature type="non-terminal residue" evidence="2">
    <location>
        <position position="56"/>
    </location>
</feature>
<evidence type="ECO:0000313" key="2">
    <source>
        <dbReference type="EMBL" id="ESR39642.1"/>
    </source>
</evidence>
<evidence type="ECO:0000313" key="3">
    <source>
        <dbReference type="Proteomes" id="UP000030687"/>
    </source>
</evidence>
<dbReference type="Gramene" id="ESR39642">
    <property type="protein sequence ID" value="ESR39642"/>
    <property type="gene ID" value="CICLE_v100252622mg"/>
</dbReference>
<keyword evidence="3" id="KW-1185">Reference proteome</keyword>
<dbReference type="STRING" id="85681.V4SGF1"/>
<sequence>MSARRGGKSPIAAGSSNTSVKGKNVTEVSNSQVDHLSGSVADISLDSAQDDGGWEV</sequence>
<reference evidence="2 3" key="1">
    <citation type="submission" date="2013-10" db="EMBL/GenBank/DDBJ databases">
        <authorList>
            <consortium name="International Citrus Genome Consortium"/>
            <person name="Jenkins J."/>
            <person name="Schmutz J."/>
            <person name="Prochnik S."/>
            <person name="Rokhsar D."/>
            <person name="Gmitter F."/>
            <person name="Ollitrault P."/>
            <person name="Machado M."/>
            <person name="Talon M."/>
            <person name="Wincker P."/>
            <person name="Jaillon O."/>
            <person name="Morgante M."/>
        </authorList>
    </citation>
    <scope>NUCLEOTIDE SEQUENCE</scope>
    <source>
        <strain evidence="3">cv. Clemenules</strain>
    </source>
</reference>
<proteinExistence type="predicted"/>
<gene>
    <name evidence="2" type="ORF">CICLE_v100252622mg</name>
</gene>
<dbReference type="KEGG" id="cic:CICLE_v100252622m"/>
<organism evidence="2 3">
    <name type="scientific">Citrus clementina</name>
    <name type="common">Clementine</name>
    <name type="synonym">Citrus deliciosa x Citrus sinensis</name>
    <dbReference type="NCBI Taxonomy" id="85681"/>
    <lineage>
        <taxon>Eukaryota</taxon>
        <taxon>Viridiplantae</taxon>
        <taxon>Streptophyta</taxon>
        <taxon>Embryophyta</taxon>
        <taxon>Tracheophyta</taxon>
        <taxon>Spermatophyta</taxon>
        <taxon>Magnoliopsida</taxon>
        <taxon>eudicotyledons</taxon>
        <taxon>Gunneridae</taxon>
        <taxon>Pentapetalae</taxon>
        <taxon>rosids</taxon>
        <taxon>malvids</taxon>
        <taxon>Sapindales</taxon>
        <taxon>Rutaceae</taxon>
        <taxon>Aurantioideae</taxon>
        <taxon>Citrus</taxon>
    </lineage>
</organism>
<dbReference type="InParanoid" id="V4SGF1"/>